<evidence type="ECO:0000259" key="10">
    <source>
        <dbReference type="PROSITE" id="PS51510"/>
    </source>
</evidence>
<keyword evidence="8" id="KW-1133">Transmembrane helix</keyword>
<dbReference type="InParanoid" id="A0A6P8IES6"/>
<dbReference type="GO" id="GO:0004111">
    <property type="term" value="F:creatine kinase activity"/>
    <property type="evidence" value="ECO:0007669"/>
    <property type="project" value="InterPro"/>
</dbReference>
<feature type="binding site" evidence="7">
    <location>
        <begin position="335"/>
        <end position="339"/>
    </location>
    <ligand>
        <name>ATP</name>
        <dbReference type="ChEBI" id="CHEBI:30616"/>
    </ligand>
</feature>
<proteinExistence type="inferred from homology"/>
<keyword evidence="8" id="KW-0472">Membrane</keyword>
<evidence type="ECO:0000259" key="9">
    <source>
        <dbReference type="PROSITE" id="PS51509"/>
    </source>
</evidence>
<sequence length="418" mass="48033">MGCLTRYKFVIGVSVAGSGVILWYIYNKYFKTPLVCCFDKCLYKDITNNNTLIAENYSPEVHIQLGDKETSNEYSLKDLVKHSVGRFKTKNARKPTGIVIGDEECYDVFQEIIDPVIKDLHAVNCFRRYESVRFKDCDWRKIKAGRIVNKNVLSIVLSTSRNIAGCRFPCSLSNEERVEIAKELVAVLNCLPAHLHGAYTRLCNLSGRRQDKLGLSQDYGLSRTIGPSPLPCVPENRPQLSHTNLNLFEKWNSPDGRVLWWTENRKCKVFINFLDHIKFVISNTNGDLRQAVREYMEILAEVEQILKRKQHKEFAWSSKYGYLTSDLTDVGTGLHIEVKIRFKMVHKTEFFNRLMVTKQLNCSQCVDEKNTDTFIITNKNLIGTTEVDIIQQVVDGITLLLETDKRLSRGEETKDIMP</sequence>
<feature type="binding site" evidence="7">
    <location>
        <begin position="154"/>
        <end position="158"/>
    </location>
    <ligand>
        <name>ATP</name>
        <dbReference type="ChEBI" id="CHEBI:30616"/>
    </ligand>
</feature>
<keyword evidence="11" id="KW-1185">Reference proteome</keyword>
<dbReference type="RefSeq" id="XP_031564670.1">
    <property type="nucleotide sequence ID" value="XM_031708810.1"/>
</dbReference>
<dbReference type="PROSITE" id="PS51509">
    <property type="entry name" value="PHOSPHAGEN_KINASE_N"/>
    <property type="match status" value="1"/>
</dbReference>
<dbReference type="Gene3D" id="1.10.135.10">
    <property type="entry name" value="ATP:guanido phosphotransferase, N-terminal domain"/>
    <property type="match status" value="1"/>
</dbReference>
<dbReference type="GO" id="GO:0005524">
    <property type="term" value="F:ATP binding"/>
    <property type="evidence" value="ECO:0007669"/>
    <property type="project" value="UniProtKB-UniRule"/>
</dbReference>
<dbReference type="Gene3D" id="3.30.590.10">
    <property type="entry name" value="Glutamine synthetase/guanido kinase, catalytic domain"/>
    <property type="match status" value="1"/>
</dbReference>
<dbReference type="GO" id="GO:0046314">
    <property type="term" value="P:phosphocreatine biosynthetic process"/>
    <property type="evidence" value="ECO:0007669"/>
    <property type="project" value="InterPro"/>
</dbReference>
<evidence type="ECO:0000313" key="12">
    <source>
        <dbReference type="RefSeq" id="XP_031564670.1"/>
    </source>
</evidence>
<feature type="transmembrane region" description="Helical" evidence="8">
    <location>
        <begin position="7"/>
        <end position="26"/>
    </location>
</feature>
<keyword evidence="4 7" id="KW-0418">Kinase</keyword>
<dbReference type="AlphaFoldDB" id="A0A6P8IES6"/>
<organism evidence="11 12">
    <name type="scientific">Actinia tenebrosa</name>
    <name type="common">Australian red waratah sea anemone</name>
    <dbReference type="NCBI Taxonomy" id="6105"/>
    <lineage>
        <taxon>Eukaryota</taxon>
        <taxon>Metazoa</taxon>
        <taxon>Cnidaria</taxon>
        <taxon>Anthozoa</taxon>
        <taxon>Hexacorallia</taxon>
        <taxon>Actiniaria</taxon>
        <taxon>Actiniidae</taxon>
        <taxon>Actinia</taxon>
    </lineage>
</organism>
<protein>
    <submittedName>
        <fullName evidence="12">Creatine kinase U-type, mitochondrial-like</fullName>
    </submittedName>
</protein>
<evidence type="ECO:0000256" key="6">
    <source>
        <dbReference type="PROSITE-ProRule" id="PRU00842"/>
    </source>
</evidence>
<dbReference type="PROSITE" id="PS51510">
    <property type="entry name" value="PHOSPHAGEN_KINASE_C"/>
    <property type="match status" value="1"/>
</dbReference>
<dbReference type="OrthoDB" id="432281at2759"/>
<dbReference type="Pfam" id="PF02807">
    <property type="entry name" value="ATP-gua_PtransN"/>
    <property type="match status" value="1"/>
</dbReference>
<dbReference type="PANTHER" id="PTHR11547">
    <property type="entry name" value="ARGININE OR CREATINE KINASE"/>
    <property type="match status" value="1"/>
</dbReference>
<dbReference type="InterPro" id="IPR022413">
    <property type="entry name" value="ATP-guanido_PTrfase_N"/>
</dbReference>
<dbReference type="InterPro" id="IPR022414">
    <property type="entry name" value="ATP-guanido_PTrfase_cat"/>
</dbReference>
<keyword evidence="5 7" id="KW-0067">ATP-binding</keyword>
<dbReference type="InterPro" id="IPR014746">
    <property type="entry name" value="Gln_synth/guanido_kin_cat_dom"/>
</dbReference>
<dbReference type="InterPro" id="IPR000749">
    <property type="entry name" value="ATP-guanido_PTrfase"/>
</dbReference>
<gene>
    <name evidence="12" type="primary">LOC116300050</name>
</gene>
<keyword evidence="8" id="KW-0812">Transmembrane</keyword>
<evidence type="ECO:0000256" key="5">
    <source>
        <dbReference type="ARBA" id="ARBA00022840"/>
    </source>
</evidence>
<dbReference type="Proteomes" id="UP000515163">
    <property type="component" value="Unplaced"/>
</dbReference>
<comment type="caution">
    <text evidence="7">Lacks conserved residue(s) required for the propagation of feature annotation.</text>
</comment>
<dbReference type="KEGG" id="aten:116300050"/>
<feature type="binding site" evidence="7">
    <location>
        <begin position="357"/>
        <end position="362"/>
    </location>
    <ligand>
        <name>ATP</name>
        <dbReference type="ChEBI" id="CHEBI:30616"/>
    </ligand>
</feature>
<evidence type="ECO:0000256" key="1">
    <source>
        <dbReference type="ARBA" id="ARBA00006798"/>
    </source>
</evidence>
<evidence type="ECO:0000313" key="11">
    <source>
        <dbReference type="Proteomes" id="UP000515163"/>
    </source>
</evidence>
<keyword evidence="2 7" id="KW-0808">Transferase</keyword>
<keyword evidence="3 7" id="KW-0547">Nucleotide-binding</keyword>
<dbReference type="Pfam" id="PF00217">
    <property type="entry name" value="ATP-gua_Ptrans"/>
    <property type="match status" value="1"/>
</dbReference>
<evidence type="ECO:0000256" key="8">
    <source>
        <dbReference type="SAM" id="Phobius"/>
    </source>
</evidence>
<reference evidence="12" key="1">
    <citation type="submission" date="2025-08" db="UniProtKB">
        <authorList>
            <consortium name="RefSeq"/>
        </authorList>
    </citation>
    <scope>IDENTIFICATION</scope>
    <source>
        <tissue evidence="12">Tentacle</tissue>
    </source>
</reference>
<dbReference type="GeneID" id="116300050"/>
<dbReference type="SUPFAM" id="SSF48034">
    <property type="entry name" value="Guanido kinase N-terminal domain"/>
    <property type="match status" value="1"/>
</dbReference>
<dbReference type="GO" id="GO:0005739">
    <property type="term" value="C:mitochondrion"/>
    <property type="evidence" value="ECO:0007669"/>
    <property type="project" value="TreeGrafter"/>
</dbReference>
<accession>A0A6P8IES6</accession>
<evidence type="ECO:0000256" key="3">
    <source>
        <dbReference type="ARBA" id="ARBA00022741"/>
    </source>
</evidence>
<feature type="domain" description="Phosphagen kinase C-terminal" evidence="10">
    <location>
        <begin position="151"/>
        <end position="407"/>
    </location>
</feature>
<dbReference type="SUPFAM" id="SSF55931">
    <property type="entry name" value="Glutamine synthetase/guanido kinase"/>
    <property type="match status" value="1"/>
</dbReference>
<comment type="similarity">
    <text evidence="1 6">Belongs to the ATP:guanido phosphotransferase family.</text>
</comment>
<dbReference type="PANTHER" id="PTHR11547:SF57">
    <property type="entry name" value="PHOSPHAGEN KINASE C-TERMINAL DOMAIN-CONTAINING PROTEIN"/>
    <property type="match status" value="1"/>
</dbReference>
<evidence type="ECO:0000256" key="2">
    <source>
        <dbReference type="ARBA" id="ARBA00022679"/>
    </source>
</evidence>
<evidence type="ECO:0000256" key="7">
    <source>
        <dbReference type="PROSITE-ProRule" id="PRU00843"/>
    </source>
</evidence>
<name>A0A6P8IES6_ACTTE</name>
<feature type="domain" description="Phosphagen kinase N-terminal" evidence="9">
    <location>
        <begin position="33"/>
        <end position="122"/>
    </location>
</feature>
<evidence type="ECO:0000256" key="4">
    <source>
        <dbReference type="ARBA" id="ARBA00022777"/>
    </source>
</evidence>
<dbReference type="InterPro" id="IPR036802">
    <property type="entry name" value="ATP-guanido_PTrfase_N_sf"/>
</dbReference>